<gene>
    <name evidence="1" type="ORF">EVAR_74199_1</name>
</gene>
<dbReference type="Proteomes" id="UP000299102">
    <property type="component" value="Unassembled WGS sequence"/>
</dbReference>
<keyword evidence="2" id="KW-1185">Reference proteome</keyword>
<comment type="caution">
    <text evidence="1">The sequence shown here is derived from an EMBL/GenBank/DDBJ whole genome shotgun (WGS) entry which is preliminary data.</text>
</comment>
<organism evidence="1 2">
    <name type="scientific">Eumeta variegata</name>
    <name type="common">Bagworm moth</name>
    <name type="synonym">Eumeta japonica</name>
    <dbReference type="NCBI Taxonomy" id="151549"/>
    <lineage>
        <taxon>Eukaryota</taxon>
        <taxon>Metazoa</taxon>
        <taxon>Ecdysozoa</taxon>
        <taxon>Arthropoda</taxon>
        <taxon>Hexapoda</taxon>
        <taxon>Insecta</taxon>
        <taxon>Pterygota</taxon>
        <taxon>Neoptera</taxon>
        <taxon>Endopterygota</taxon>
        <taxon>Lepidoptera</taxon>
        <taxon>Glossata</taxon>
        <taxon>Ditrysia</taxon>
        <taxon>Tineoidea</taxon>
        <taxon>Psychidae</taxon>
        <taxon>Oiketicinae</taxon>
        <taxon>Eumeta</taxon>
    </lineage>
</organism>
<name>A0A4C1SCG8_EUMVA</name>
<proteinExistence type="predicted"/>
<sequence>MLRIHYHLSQRYDRLTSEETTQGGITLLQSRTTFFSHLEFDGPRSACSPLTAFHPGSAMSEYYVVHFESTPYLSFGEYTCVPAKWKKMCSDVVAFGYPKREIEDEKLNDIVKMKEDFGALGSYYIRRRSCSRANRHPPALV</sequence>
<accession>A0A4C1SCG8</accession>
<reference evidence="1 2" key="1">
    <citation type="journal article" date="2019" name="Commun. Biol.">
        <title>The bagworm genome reveals a unique fibroin gene that provides high tensile strength.</title>
        <authorList>
            <person name="Kono N."/>
            <person name="Nakamura H."/>
            <person name="Ohtoshi R."/>
            <person name="Tomita M."/>
            <person name="Numata K."/>
            <person name="Arakawa K."/>
        </authorList>
    </citation>
    <scope>NUCLEOTIDE SEQUENCE [LARGE SCALE GENOMIC DNA]</scope>
</reference>
<evidence type="ECO:0000313" key="2">
    <source>
        <dbReference type="Proteomes" id="UP000299102"/>
    </source>
</evidence>
<dbReference type="EMBL" id="BGZK01000004">
    <property type="protein sequence ID" value="GBO99781.1"/>
    <property type="molecule type" value="Genomic_DNA"/>
</dbReference>
<dbReference type="AlphaFoldDB" id="A0A4C1SCG8"/>
<protein>
    <submittedName>
        <fullName evidence="1">Uncharacterized protein</fullName>
    </submittedName>
</protein>
<evidence type="ECO:0000313" key="1">
    <source>
        <dbReference type="EMBL" id="GBO99781.1"/>
    </source>
</evidence>